<dbReference type="InterPro" id="IPR013424">
    <property type="entry name" value="Ice-binding_C"/>
</dbReference>
<sequence length="334" mass="35019">MLKPLALSVSLALAATAMPLHAQDDNLGTNPENNNQVSSITVFGDSLVDAGNLNFVDPSRAPASLGYFDGRFTNGYDYTDLLSIQLFGTPTTASLEGGTNFAWGGARATTTSPVPDLTEQLGAYGAYLAGGGTVDPTGLYVLNFGGNDIFAAAGSGAPTGFGSDTEFLLQAASNYAGAIQTLSDLGATNFLITGFPNAAPGQIEFSLEAEVYLLSEISNLNLASSTNINFFSYLDFFGRLSADPTQFGLPADLNFNTPCLQAGQSPDCTGYFSFDGVHPTAQVHQALYSDIQSQFGFSAAVPEPATWLMMLIGFGMVGAGMRRRKPAQVTYAFS</sequence>
<dbReference type="InterPro" id="IPR036514">
    <property type="entry name" value="SGNH_hydro_sf"/>
</dbReference>
<evidence type="ECO:0000256" key="2">
    <source>
        <dbReference type="SAM" id="SignalP"/>
    </source>
</evidence>
<reference evidence="4 5" key="1">
    <citation type="submission" date="2019-12" db="EMBL/GenBank/DDBJ databases">
        <title>Genomic-based taxomic classification of the family Erythrobacteraceae.</title>
        <authorList>
            <person name="Xu L."/>
        </authorList>
    </citation>
    <scope>NUCLEOTIDE SEQUENCE [LARGE SCALE GENOMIC DNA]</scope>
    <source>
        <strain evidence="4 5">MCCC 1A09962</strain>
    </source>
</reference>
<organism evidence="4 5">
    <name type="scientific">Parapontixanthobacter aurantiacus</name>
    <dbReference type="NCBI Taxonomy" id="1463599"/>
    <lineage>
        <taxon>Bacteria</taxon>
        <taxon>Pseudomonadati</taxon>
        <taxon>Pseudomonadota</taxon>
        <taxon>Alphaproteobacteria</taxon>
        <taxon>Sphingomonadales</taxon>
        <taxon>Erythrobacteraceae</taxon>
        <taxon>Parapontixanthobacter</taxon>
    </lineage>
</organism>
<dbReference type="Proteomes" id="UP000433104">
    <property type="component" value="Unassembled WGS sequence"/>
</dbReference>
<dbReference type="EMBL" id="WTYW01000006">
    <property type="protein sequence ID" value="MXO87089.1"/>
    <property type="molecule type" value="Genomic_DNA"/>
</dbReference>
<proteinExistence type="predicted"/>
<dbReference type="NCBIfam" id="TIGR02595">
    <property type="entry name" value="PEP_CTERM"/>
    <property type="match status" value="1"/>
</dbReference>
<evidence type="ECO:0000256" key="1">
    <source>
        <dbReference type="ARBA" id="ARBA00022801"/>
    </source>
</evidence>
<dbReference type="GO" id="GO:0016788">
    <property type="term" value="F:hydrolase activity, acting on ester bonds"/>
    <property type="evidence" value="ECO:0007669"/>
    <property type="project" value="InterPro"/>
</dbReference>
<evidence type="ECO:0000313" key="4">
    <source>
        <dbReference type="EMBL" id="MXO87089.1"/>
    </source>
</evidence>
<accession>A0A844ZN64</accession>
<keyword evidence="1" id="KW-0378">Hydrolase</keyword>
<dbReference type="AlphaFoldDB" id="A0A844ZN64"/>
<dbReference type="Pfam" id="PF00657">
    <property type="entry name" value="Lipase_GDSL"/>
    <property type="match status" value="1"/>
</dbReference>
<dbReference type="InterPro" id="IPR001087">
    <property type="entry name" value="GDSL"/>
</dbReference>
<name>A0A844ZN64_9SPHN</name>
<keyword evidence="2" id="KW-0732">Signal</keyword>
<dbReference type="Gene3D" id="3.40.50.1110">
    <property type="entry name" value="SGNH hydrolase"/>
    <property type="match status" value="1"/>
</dbReference>
<comment type="caution">
    <text evidence="4">The sequence shown here is derived from an EMBL/GenBank/DDBJ whole genome shotgun (WGS) entry which is preliminary data.</text>
</comment>
<dbReference type="RefSeq" id="WP_160685452.1">
    <property type="nucleotide sequence ID" value="NZ_WTYW01000006.1"/>
</dbReference>
<feature type="domain" description="Ice-binding protein C-terminal" evidence="3">
    <location>
        <begin position="300"/>
        <end position="324"/>
    </location>
</feature>
<gene>
    <name evidence="4" type="ORF">GRI38_13725</name>
</gene>
<dbReference type="SUPFAM" id="SSF52266">
    <property type="entry name" value="SGNH hydrolase"/>
    <property type="match status" value="1"/>
</dbReference>
<dbReference type="PANTHER" id="PTHR45648">
    <property type="entry name" value="GDSL LIPASE/ACYLHYDROLASE FAMILY PROTEIN (AFU_ORTHOLOGUE AFUA_4G14700)"/>
    <property type="match status" value="1"/>
</dbReference>
<dbReference type="PANTHER" id="PTHR45648:SF22">
    <property type="entry name" value="GDSL LIPASE_ACYLHYDROLASE FAMILY PROTEIN (AFU_ORTHOLOGUE AFUA_4G14700)"/>
    <property type="match status" value="1"/>
</dbReference>
<feature type="signal peptide" evidence="2">
    <location>
        <begin position="1"/>
        <end position="22"/>
    </location>
</feature>
<dbReference type="InterPro" id="IPR051058">
    <property type="entry name" value="GDSL_Est/Lipase"/>
</dbReference>
<dbReference type="OrthoDB" id="5292073at2"/>
<dbReference type="Pfam" id="PF07589">
    <property type="entry name" value="PEP-CTERM"/>
    <property type="match status" value="1"/>
</dbReference>
<feature type="chain" id="PRO_5032811028" evidence="2">
    <location>
        <begin position="23"/>
        <end position="334"/>
    </location>
</feature>
<evidence type="ECO:0000259" key="3">
    <source>
        <dbReference type="Pfam" id="PF07589"/>
    </source>
</evidence>
<keyword evidence="5" id="KW-1185">Reference proteome</keyword>
<protein>
    <submittedName>
        <fullName evidence="4">PEPxxWA-CTERM sorting domain-containing protein</fullName>
    </submittedName>
</protein>
<evidence type="ECO:0000313" key="5">
    <source>
        <dbReference type="Proteomes" id="UP000433104"/>
    </source>
</evidence>
<dbReference type="NCBIfam" id="NF035944">
    <property type="entry name" value="PEPxxWA-CTERM"/>
    <property type="match status" value="1"/>
</dbReference>